<dbReference type="InterPro" id="IPR013155">
    <property type="entry name" value="M/V/L/I-tRNA-synth_anticd-bd"/>
</dbReference>
<sequence>MTENGYPKPAGGSPNFPALEREVLDYWAADDTFRASIARRDGAQEYVFYDGPPFANGLPHYGHLLTGYVKDIVPRYRTMRGYKVERRFGWDTHGLPAELEVQRQLGITDKAQIEEMGIEKFNDACRASVLKYTGEWRDYVTRQARWVDFDNDYKTLDLSFMESVIWAFKQLWDKGLAYEGVRVLPYCWNDETPLSSHELRMDDDVYQSRQDPAITVGFGVHEPGSDLDGAYLLIWTTTPWTLPSNQAVAVNPAVTYVVVRVDGRRLVLAQARLAAYGRELGEDPEVVATLSGEQLIGLHYLPPFPYFLDSPNAFQVLRGDFVTTEDGTGIVHMAPAYGEDDKATTDTVGIVPVTPVDSKGRFDVTVPDYHGQHVFDANPQIIRDLKNGTGSAAVNAAVLLRHETYEHSYPHCWRCRNPLIYRAVSSWFVKVTEFRDRMVELNQQITWYPEHVKDGQFGKWLSGARDWSISRNRYWGTPIPVWVSDDPAHPRIDVYGSLDELERDFGVRPDNLHRPYIDELTRPNPDDPSGNSTMRRIEDVFDVWFDSGSMPYAQVHYPFENQDWYASHFPGDFIVEYIGQTRGWFYTLHVLATALFDKPAFKTCVSHGIVLGNDGAKMSKSLRNYPDVNEVFDRDGSDAMRWFLMASPILRGGNLIVTEQGIREGVRQVLLPLWNAYSFLALYAPKVGMWRTDSPHVLDRYILAKLAELRDGLTVAMDVCDISGACEQLRQFTEALTNWYVRRSRSRFWEEDPDAIDTLHTVLEVTTRLAAPLLPMAAEVIWRGLTGERSVHLTDWPQAGIVPADPGLVAAMDQVREVCSTGSSLRKANKLRVRLPLPKLTVAVDSPAALAPFTDLIADELNVKTVELTDDIPAYGRFELAVNARAAGPRIGKDVQAAIKAVKAGDYALNDDGTLTAGPAVLLPEEFTSKLVAVEPRETERSGARPSVQWTAPLPDGAGLVVLDGTVTPELEAEGWARDVIREIQEVRRQGGLDISDRIVLTLTVPELPPGWSEPLENLIAGEVLAVDFELSADPRMKLRSEAPSDADTQGGAIAWSDDVLTGRIGRGYLISLKRAARA</sequence>
<dbReference type="Gene3D" id="1.10.730.10">
    <property type="entry name" value="Isoleucyl-tRNA Synthetase, Domain 1"/>
    <property type="match status" value="1"/>
</dbReference>
<evidence type="ECO:0000259" key="12">
    <source>
        <dbReference type="Pfam" id="PF08264"/>
    </source>
</evidence>
<keyword evidence="7 10" id="KW-0030">Aminoacyl-tRNA synthetase</keyword>
<evidence type="ECO:0000256" key="2">
    <source>
        <dbReference type="ARBA" id="ARBA00022490"/>
    </source>
</evidence>
<feature type="short sequence motif" description="'HIGH' region" evidence="10">
    <location>
        <begin position="53"/>
        <end position="63"/>
    </location>
</feature>
<dbReference type="Pfam" id="PF08264">
    <property type="entry name" value="Anticodon_1"/>
    <property type="match status" value="1"/>
</dbReference>
<dbReference type="InterPro" id="IPR014729">
    <property type="entry name" value="Rossmann-like_a/b/a_fold"/>
</dbReference>
<keyword evidence="2 10" id="KW-0963">Cytoplasm</keyword>
<keyword evidence="14" id="KW-1185">Reference proteome</keyword>
<protein>
    <recommendedName>
        <fullName evidence="10">Isoleucine--tRNA ligase</fullName>
        <ecNumber evidence="10">6.1.1.5</ecNumber>
    </recommendedName>
    <alternativeName>
        <fullName evidence="10">Isoleucyl-tRNA synthetase</fullName>
        <shortName evidence="10">IleRS</shortName>
    </alternativeName>
</protein>
<proteinExistence type="inferred from homology"/>
<dbReference type="RefSeq" id="WP_265996141.1">
    <property type="nucleotide sequence ID" value="NZ_JAPJDN010000005.1"/>
</dbReference>
<evidence type="ECO:0000256" key="3">
    <source>
        <dbReference type="ARBA" id="ARBA00022598"/>
    </source>
</evidence>
<keyword evidence="6 10" id="KW-0648">Protein biosynthesis</keyword>
<dbReference type="Proteomes" id="UP001300745">
    <property type="component" value="Unassembled WGS sequence"/>
</dbReference>
<dbReference type="Pfam" id="PF00133">
    <property type="entry name" value="tRNA-synt_1"/>
    <property type="match status" value="1"/>
</dbReference>
<dbReference type="InterPro" id="IPR009080">
    <property type="entry name" value="tRNAsynth_Ia_anticodon-bd"/>
</dbReference>
<dbReference type="SUPFAM" id="SSF52374">
    <property type="entry name" value="Nucleotidylyl transferase"/>
    <property type="match status" value="1"/>
</dbReference>
<dbReference type="PANTHER" id="PTHR42780">
    <property type="entry name" value="SOLEUCYL-TRNA SYNTHETASE"/>
    <property type="match status" value="1"/>
</dbReference>
<dbReference type="EC" id="6.1.1.5" evidence="10"/>
<dbReference type="PRINTS" id="PR00984">
    <property type="entry name" value="TRNASYNTHILE"/>
</dbReference>
<comment type="cofactor">
    <cofactor evidence="10">
        <name>Zn(2+)</name>
        <dbReference type="ChEBI" id="CHEBI:29105"/>
    </cofactor>
</comment>
<dbReference type="NCBIfam" id="TIGR00392">
    <property type="entry name" value="ileS"/>
    <property type="match status" value="1"/>
</dbReference>
<dbReference type="InterPro" id="IPR033709">
    <property type="entry name" value="Anticodon_Ile_ABEc"/>
</dbReference>
<evidence type="ECO:0000256" key="7">
    <source>
        <dbReference type="ARBA" id="ARBA00023146"/>
    </source>
</evidence>
<accession>A0ABT3SB53</accession>
<comment type="similarity">
    <text evidence="1 10">Belongs to the class-I aminoacyl-tRNA synthetase family. IleS type 2 subfamily.</text>
</comment>
<evidence type="ECO:0000256" key="10">
    <source>
        <dbReference type="HAMAP-Rule" id="MF_02003"/>
    </source>
</evidence>
<evidence type="ECO:0000256" key="9">
    <source>
        <dbReference type="ARBA" id="ARBA00048359"/>
    </source>
</evidence>
<dbReference type="Pfam" id="PF19302">
    <property type="entry name" value="DUF5915"/>
    <property type="match status" value="1"/>
</dbReference>
<dbReference type="CDD" id="cd07961">
    <property type="entry name" value="Anticodon_Ia_Ile_ABEc"/>
    <property type="match status" value="1"/>
</dbReference>
<keyword evidence="5 10" id="KW-0067">ATP-binding</keyword>
<dbReference type="Gene3D" id="3.40.50.620">
    <property type="entry name" value="HUPs"/>
    <property type="match status" value="2"/>
</dbReference>
<evidence type="ECO:0000313" key="13">
    <source>
        <dbReference type="EMBL" id="MCX2936741.1"/>
    </source>
</evidence>
<name>A0ABT3SB53_9MYCO</name>
<comment type="subunit">
    <text evidence="10">Monomer.</text>
</comment>
<comment type="caution">
    <text evidence="13">The sequence shown here is derived from an EMBL/GenBank/DDBJ whole genome shotgun (WGS) entry which is preliminary data.</text>
</comment>
<dbReference type="GO" id="GO:0004822">
    <property type="term" value="F:isoleucine-tRNA ligase activity"/>
    <property type="evidence" value="ECO:0007669"/>
    <property type="project" value="UniProtKB-EC"/>
</dbReference>
<comment type="function">
    <text evidence="8 10">Catalyzes the attachment of isoleucine to tRNA(Ile). As IleRS can inadvertently accommodate and process structurally similar amino acids such as valine, to avoid such errors it has two additional distinct tRNA(Ile)-dependent editing activities. One activity is designated as 'pretransfer' editing and involves the hydrolysis of activated Val-AMP. The other activity is designated 'posttransfer' editing and involves deacylation of mischarged Val-tRNA(Ile).</text>
</comment>
<evidence type="ECO:0000313" key="14">
    <source>
        <dbReference type="Proteomes" id="UP001300745"/>
    </source>
</evidence>
<evidence type="ECO:0000256" key="8">
    <source>
        <dbReference type="ARBA" id="ARBA00025217"/>
    </source>
</evidence>
<evidence type="ECO:0000256" key="4">
    <source>
        <dbReference type="ARBA" id="ARBA00022741"/>
    </source>
</evidence>
<evidence type="ECO:0000256" key="5">
    <source>
        <dbReference type="ARBA" id="ARBA00022840"/>
    </source>
</evidence>
<dbReference type="CDD" id="cd00818">
    <property type="entry name" value="IleRS_core"/>
    <property type="match status" value="1"/>
</dbReference>
<feature type="domain" description="Methionyl/Valyl/Leucyl/Isoleucyl-tRNA synthetase anticodon-binding" evidence="12">
    <location>
        <begin position="699"/>
        <end position="838"/>
    </location>
</feature>
<dbReference type="EMBL" id="JAPJDO010000005">
    <property type="protein sequence ID" value="MCX2936741.1"/>
    <property type="molecule type" value="Genomic_DNA"/>
</dbReference>
<comment type="subcellular location">
    <subcellularLocation>
        <location evidence="10">Cytoplasm</location>
    </subcellularLocation>
</comment>
<dbReference type="Gene3D" id="3.90.740.10">
    <property type="entry name" value="Valyl/Leucyl/Isoleucyl-tRNA synthetase, editing domain"/>
    <property type="match status" value="1"/>
</dbReference>
<gene>
    <name evidence="10 13" type="primary">ileS</name>
    <name evidence="13" type="ORF">ORI27_08525</name>
</gene>
<keyword evidence="3 10" id="KW-0436">Ligase</keyword>
<dbReference type="SUPFAM" id="SSF50677">
    <property type="entry name" value="ValRS/IleRS/LeuRS editing domain"/>
    <property type="match status" value="1"/>
</dbReference>
<dbReference type="InterPro" id="IPR001412">
    <property type="entry name" value="aa-tRNA-synth_I_CS"/>
</dbReference>
<keyword evidence="10" id="KW-0479">Metal-binding</keyword>
<reference evidence="13 14" key="1">
    <citation type="submission" date="2022-11" db="EMBL/GenBank/DDBJ databases">
        <title>Mycobacterium sp. nov.</title>
        <authorList>
            <person name="Papic B."/>
            <person name="Spicic S."/>
            <person name="Duvnjak S."/>
        </authorList>
    </citation>
    <scope>NUCLEOTIDE SEQUENCE [LARGE SCALE GENOMIC DNA]</scope>
    <source>
        <strain evidence="13 14">CVI_P4</strain>
    </source>
</reference>
<dbReference type="InterPro" id="IPR023586">
    <property type="entry name" value="Ile-tRNA-ligase_type2"/>
</dbReference>
<organism evidence="13 14">
    <name type="scientific">Mycobacterium pinniadriaticum</name>
    <dbReference type="NCBI Taxonomy" id="2994102"/>
    <lineage>
        <taxon>Bacteria</taxon>
        <taxon>Bacillati</taxon>
        <taxon>Actinomycetota</taxon>
        <taxon>Actinomycetes</taxon>
        <taxon>Mycobacteriales</taxon>
        <taxon>Mycobacteriaceae</taxon>
        <taxon>Mycobacterium</taxon>
    </lineage>
</organism>
<comment type="catalytic activity">
    <reaction evidence="9 10">
        <text>tRNA(Ile) + L-isoleucine + ATP = L-isoleucyl-tRNA(Ile) + AMP + diphosphate</text>
        <dbReference type="Rhea" id="RHEA:11060"/>
        <dbReference type="Rhea" id="RHEA-COMP:9666"/>
        <dbReference type="Rhea" id="RHEA-COMP:9695"/>
        <dbReference type="ChEBI" id="CHEBI:30616"/>
        <dbReference type="ChEBI" id="CHEBI:33019"/>
        <dbReference type="ChEBI" id="CHEBI:58045"/>
        <dbReference type="ChEBI" id="CHEBI:78442"/>
        <dbReference type="ChEBI" id="CHEBI:78528"/>
        <dbReference type="ChEBI" id="CHEBI:456215"/>
        <dbReference type="EC" id="6.1.1.5"/>
    </reaction>
</comment>
<evidence type="ECO:0000256" key="6">
    <source>
        <dbReference type="ARBA" id="ARBA00022917"/>
    </source>
</evidence>
<feature type="short sequence motif" description="'KMSKS' region" evidence="10">
    <location>
        <begin position="617"/>
        <end position="621"/>
    </location>
</feature>
<feature type="domain" description="Aminoacyl-tRNA synthetase class Ia" evidence="11">
    <location>
        <begin position="23"/>
        <end position="651"/>
    </location>
</feature>
<keyword evidence="4 10" id="KW-0547">Nucleotide-binding</keyword>
<evidence type="ECO:0000259" key="11">
    <source>
        <dbReference type="Pfam" id="PF00133"/>
    </source>
</evidence>
<dbReference type="InterPro" id="IPR002300">
    <property type="entry name" value="aa-tRNA-synth_Ia"/>
</dbReference>
<dbReference type="HAMAP" id="MF_02003">
    <property type="entry name" value="Ile_tRNA_synth_type2"/>
    <property type="match status" value="1"/>
</dbReference>
<dbReference type="SUPFAM" id="SSF47323">
    <property type="entry name" value="Anticodon-binding domain of a subclass of class I aminoacyl-tRNA synthetases"/>
    <property type="match status" value="1"/>
</dbReference>
<dbReference type="InterPro" id="IPR009008">
    <property type="entry name" value="Val/Leu/Ile-tRNA-synth_edit"/>
</dbReference>
<dbReference type="InterPro" id="IPR002301">
    <property type="entry name" value="Ile-tRNA-ligase"/>
</dbReference>
<dbReference type="PROSITE" id="PS00178">
    <property type="entry name" value="AA_TRNA_LIGASE_I"/>
    <property type="match status" value="1"/>
</dbReference>
<evidence type="ECO:0000256" key="1">
    <source>
        <dbReference type="ARBA" id="ARBA00007078"/>
    </source>
</evidence>
<comment type="domain">
    <text evidence="10">IleRS has two distinct active sites: one for aminoacylation and one for editing. The misactivated valine is translocated from the active site to the editing site, which sterically excludes the correctly activated isoleucine. The single editing site contains two valyl binding pockets, one specific for each substrate (Val-AMP or Val-tRNA(Ile)).</text>
</comment>
<keyword evidence="10" id="KW-0862">Zinc</keyword>
<dbReference type="PANTHER" id="PTHR42780:SF1">
    <property type="entry name" value="ISOLEUCINE--TRNA LIGASE, CYTOPLASMIC"/>
    <property type="match status" value="1"/>
</dbReference>
<feature type="binding site" evidence="10">
    <location>
        <position position="620"/>
    </location>
    <ligand>
        <name>ATP</name>
        <dbReference type="ChEBI" id="CHEBI:30616"/>
    </ligand>
</feature>